<gene>
    <name evidence="2" type="ORF">GYMLUDRAFT_47312</name>
</gene>
<dbReference type="HOGENOM" id="CLU_2711577_0_0_1"/>
<feature type="compositionally biased region" description="Basic and acidic residues" evidence="1">
    <location>
        <begin position="53"/>
        <end position="64"/>
    </location>
</feature>
<feature type="non-terminal residue" evidence="2">
    <location>
        <position position="1"/>
    </location>
</feature>
<evidence type="ECO:0000313" key="2">
    <source>
        <dbReference type="EMBL" id="KIK56075.1"/>
    </source>
</evidence>
<name>A0A0D0AZC0_9AGAR</name>
<keyword evidence="3" id="KW-1185">Reference proteome</keyword>
<proteinExistence type="predicted"/>
<sequence length="73" mass="8965">MFLHLLVKQRRLILNQERRRLIRIVAQRYAAQNIDNQKGEEKMRKELQRFLERRDKERKSRTSNEARIAGFLT</sequence>
<dbReference type="Proteomes" id="UP000053593">
    <property type="component" value="Unassembled WGS sequence"/>
</dbReference>
<reference evidence="2 3" key="1">
    <citation type="submission" date="2014-04" db="EMBL/GenBank/DDBJ databases">
        <title>Evolutionary Origins and Diversification of the Mycorrhizal Mutualists.</title>
        <authorList>
            <consortium name="DOE Joint Genome Institute"/>
            <consortium name="Mycorrhizal Genomics Consortium"/>
            <person name="Kohler A."/>
            <person name="Kuo A."/>
            <person name="Nagy L.G."/>
            <person name="Floudas D."/>
            <person name="Copeland A."/>
            <person name="Barry K.W."/>
            <person name="Cichocki N."/>
            <person name="Veneault-Fourrey C."/>
            <person name="LaButti K."/>
            <person name="Lindquist E.A."/>
            <person name="Lipzen A."/>
            <person name="Lundell T."/>
            <person name="Morin E."/>
            <person name="Murat C."/>
            <person name="Riley R."/>
            <person name="Ohm R."/>
            <person name="Sun H."/>
            <person name="Tunlid A."/>
            <person name="Henrissat B."/>
            <person name="Grigoriev I.V."/>
            <person name="Hibbett D.S."/>
            <person name="Martin F."/>
        </authorList>
    </citation>
    <scope>NUCLEOTIDE SEQUENCE [LARGE SCALE GENOMIC DNA]</scope>
    <source>
        <strain evidence="2 3">FD-317 M1</strain>
    </source>
</reference>
<evidence type="ECO:0000256" key="1">
    <source>
        <dbReference type="SAM" id="MobiDB-lite"/>
    </source>
</evidence>
<dbReference type="EMBL" id="KN834800">
    <property type="protein sequence ID" value="KIK56075.1"/>
    <property type="molecule type" value="Genomic_DNA"/>
</dbReference>
<evidence type="ECO:0000313" key="3">
    <source>
        <dbReference type="Proteomes" id="UP000053593"/>
    </source>
</evidence>
<feature type="region of interest" description="Disordered" evidence="1">
    <location>
        <begin position="53"/>
        <end position="73"/>
    </location>
</feature>
<dbReference type="AlphaFoldDB" id="A0A0D0AZC0"/>
<organism evidence="2 3">
    <name type="scientific">Collybiopsis luxurians FD-317 M1</name>
    <dbReference type="NCBI Taxonomy" id="944289"/>
    <lineage>
        <taxon>Eukaryota</taxon>
        <taxon>Fungi</taxon>
        <taxon>Dikarya</taxon>
        <taxon>Basidiomycota</taxon>
        <taxon>Agaricomycotina</taxon>
        <taxon>Agaricomycetes</taxon>
        <taxon>Agaricomycetidae</taxon>
        <taxon>Agaricales</taxon>
        <taxon>Marasmiineae</taxon>
        <taxon>Omphalotaceae</taxon>
        <taxon>Collybiopsis</taxon>
        <taxon>Collybiopsis luxurians</taxon>
    </lineage>
</organism>
<protein>
    <submittedName>
        <fullName evidence="2">Uncharacterized protein</fullName>
    </submittedName>
</protein>
<accession>A0A0D0AZC0</accession>